<keyword evidence="3" id="KW-1003">Cell membrane</keyword>
<gene>
    <name evidence="13" type="ORF">Lwal_0815</name>
</gene>
<evidence type="ECO:0000256" key="6">
    <source>
        <dbReference type="ARBA" id="ARBA00022692"/>
    </source>
</evidence>
<dbReference type="Pfam" id="PF12019">
    <property type="entry name" value="GspH"/>
    <property type="match status" value="1"/>
</dbReference>
<evidence type="ECO:0000256" key="4">
    <source>
        <dbReference type="ARBA" id="ARBA00022481"/>
    </source>
</evidence>
<evidence type="ECO:0000256" key="1">
    <source>
        <dbReference type="ARBA" id="ARBA00004377"/>
    </source>
</evidence>
<evidence type="ECO:0000259" key="12">
    <source>
        <dbReference type="Pfam" id="PF12019"/>
    </source>
</evidence>
<dbReference type="InterPro" id="IPR049875">
    <property type="entry name" value="TypeII_GspH"/>
</dbReference>
<feature type="transmembrane region" description="Helical" evidence="11">
    <location>
        <begin position="14"/>
        <end position="37"/>
    </location>
</feature>
<dbReference type="Pfam" id="PF07963">
    <property type="entry name" value="N_methyl"/>
    <property type="match status" value="1"/>
</dbReference>
<evidence type="ECO:0000256" key="3">
    <source>
        <dbReference type="ARBA" id="ARBA00022475"/>
    </source>
</evidence>
<evidence type="ECO:0000256" key="10">
    <source>
        <dbReference type="ARBA" id="ARBA00030775"/>
    </source>
</evidence>
<comment type="similarity">
    <text evidence="9">Belongs to the GSP H family.</text>
</comment>
<dbReference type="GO" id="GO:0005886">
    <property type="term" value="C:plasma membrane"/>
    <property type="evidence" value="ECO:0007669"/>
    <property type="project" value="UniProtKB-SubCell"/>
</dbReference>
<dbReference type="GO" id="GO:0015628">
    <property type="term" value="P:protein secretion by the type II secretion system"/>
    <property type="evidence" value="ECO:0007669"/>
    <property type="project" value="InterPro"/>
</dbReference>
<dbReference type="NCBIfam" id="TIGR01708">
    <property type="entry name" value="typeII_sec_gspH"/>
    <property type="match status" value="1"/>
</dbReference>
<accession>A0A0W1AM33</accession>
<keyword evidence="6 11" id="KW-0812">Transmembrane</keyword>
<dbReference type="InterPro" id="IPR012902">
    <property type="entry name" value="N_methyl_site"/>
</dbReference>
<evidence type="ECO:0000256" key="2">
    <source>
        <dbReference type="ARBA" id="ARBA00021549"/>
    </source>
</evidence>
<evidence type="ECO:0000256" key="11">
    <source>
        <dbReference type="SAM" id="Phobius"/>
    </source>
</evidence>
<dbReference type="PRINTS" id="PR00885">
    <property type="entry name" value="BCTERIALGSPH"/>
</dbReference>
<sequence>MQKLEIGMTPHKGFTLIEILIVIVIIGITIGFALVAFGDFGESKRIRFAAEQLLNTIKLSQQKAILESSTLGLKLDKSSYQILKFVNNKEWKPISNQGIFKIHYLPSHTVLHLKKNGNSEHNSPDIILMPSGDMTLFTLDFGSNSEQSITRIIGSSNGDLELNSARSE</sequence>
<dbReference type="AlphaFoldDB" id="A0A0W1AM33"/>
<keyword evidence="8 11" id="KW-0472">Membrane</keyword>
<dbReference type="SUPFAM" id="SSF54523">
    <property type="entry name" value="Pili subunits"/>
    <property type="match status" value="1"/>
</dbReference>
<protein>
    <recommendedName>
        <fullName evidence="2">Type II secretion system protein H</fullName>
    </recommendedName>
    <alternativeName>
        <fullName evidence="10">General secretion pathway protein H</fullName>
    </alternativeName>
</protein>
<dbReference type="InterPro" id="IPR045584">
    <property type="entry name" value="Pilin-like"/>
</dbReference>
<keyword evidence="4" id="KW-0488">Methylation</keyword>
<evidence type="ECO:0000313" key="14">
    <source>
        <dbReference type="Proteomes" id="UP000054729"/>
    </source>
</evidence>
<dbReference type="PROSITE" id="PS00409">
    <property type="entry name" value="PROKAR_NTER_METHYL"/>
    <property type="match status" value="1"/>
</dbReference>
<comment type="subcellular location">
    <subcellularLocation>
        <location evidence="1">Cell inner membrane</location>
        <topology evidence="1">Single-pass membrane protein</topology>
    </subcellularLocation>
</comment>
<evidence type="ECO:0000313" key="13">
    <source>
        <dbReference type="EMBL" id="KTD82338.1"/>
    </source>
</evidence>
<dbReference type="PATRIC" id="fig|66969.6.peg.889"/>
<comment type="caution">
    <text evidence="13">The sequence shown here is derived from an EMBL/GenBank/DDBJ whole genome shotgun (WGS) entry which is preliminary data.</text>
</comment>
<organism evidence="13 14">
    <name type="scientific">Legionella waltersii</name>
    <dbReference type="NCBI Taxonomy" id="66969"/>
    <lineage>
        <taxon>Bacteria</taxon>
        <taxon>Pseudomonadati</taxon>
        <taxon>Pseudomonadota</taxon>
        <taxon>Gammaproteobacteria</taxon>
        <taxon>Legionellales</taxon>
        <taxon>Legionellaceae</taxon>
        <taxon>Legionella</taxon>
    </lineage>
</organism>
<keyword evidence="7 11" id="KW-1133">Transmembrane helix</keyword>
<dbReference type="GO" id="GO:0015627">
    <property type="term" value="C:type II protein secretion system complex"/>
    <property type="evidence" value="ECO:0007669"/>
    <property type="project" value="InterPro"/>
</dbReference>
<evidence type="ECO:0000256" key="9">
    <source>
        <dbReference type="ARBA" id="ARBA00025772"/>
    </source>
</evidence>
<dbReference type="InterPro" id="IPR002416">
    <property type="entry name" value="T2SS_protein-GspH"/>
</dbReference>
<evidence type="ECO:0000256" key="7">
    <source>
        <dbReference type="ARBA" id="ARBA00022989"/>
    </source>
</evidence>
<keyword evidence="14" id="KW-1185">Reference proteome</keyword>
<name>A0A0W1AM33_9GAMM</name>
<evidence type="ECO:0000256" key="5">
    <source>
        <dbReference type="ARBA" id="ARBA00022519"/>
    </source>
</evidence>
<dbReference type="InterPro" id="IPR022346">
    <property type="entry name" value="T2SS_GspH"/>
</dbReference>
<dbReference type="Gene3D" id="3.55.40.10">
    <property type="entry name" value="minor pseudopilin epsh domain"/>
    <property type="match status" value="1"/>
</dbReference>
<dbReference type="EMBL" id="LNZB01000015">
    <property type="protein sequence ID" value="KTD82338.1"/>
    <property type="molecule type" value="Genomic_DNA"/>
</dbReference>
<evidence type="ECO:0000256" key="8">
    <source>
        <dbReference type="ARBA" id="ARBA00023136"/>
    </source>
</evidence>
<keyword evidence="5" id="KW-0997">Cell inner membrane</keyword>
<proteinExistence type="inferred from homology"/>
<reference evidence="13 14" key="1">
    <citation type="submission" date="2015-11" db="EMBL/GenBank/DDBJ databases">
        <title>Genomic analysis of 38 Legionella species identifies large and diverse effector repertoires.</title>
        <authorList>
            <person name="Burstein D."/>
            <person name="Amaro F."/>
            <person name="Zusman T."/>
            <person name="Lifshitz Z."/>
            <person name="Cohen O."/>
            <person name="Gilbert J.A."/>
            <person name="Pupko T."/>
            <person name="Shuman H.A."/>
            <person name="Segal G."/>
        </authorList>
    </citation>
    <scope>NUCLEOTIDE SEQUENCE [LARGE SCALE GENOMIC DNA]</scope>
    <source>
        <strain evidence="13 14">ATCC 51914</strain>
    </source>
</reference>
<dbReference type="NCBIfam" id="TIGR02532">
    <property type="entry name" value="IV_pilin_GFxxxE"/>
    <property type="match status" value="1"/>
</dbReference>
<dbReference type="Proteomes" id="UP000054729">
    <property type="component" value="Unassembled WGS sequence"/>
</dbReference>
<feature type="domain" description="General secretion pathway GspH" evidence="12">
    <location>
        <begin position="49"/>
        <end position="158"/>
    </location>
</feature>
<dbReference type="STRING" id="66969.Lwal_0815"/>